<gene>
    <name evidence="3" type="ORF">EV695_1628</name>
</gene>
<feature type="chain" id="PRO_5020708241" description="Trimeric autotransporter adhesin YadA-like stalk domain-containing protein" evidence="1">
    <location>
        <begin position="25"/>
        <end position="204"/>
    </location>
</feature>
<dbReference type="AlphaFoldDB" id="A0A4V2P8V4"/>
<organism evidence="3 4">
    <name type="scientific">Cocleimonas flava</name>
    <dbReference type="NCBI Taxonomy" id="634765"/>
    <lineage>
        <taxon>Bacteria</taxon>
        <taxon>Pseudomonadati</taxon>
        <taxon>Pseudomonadota</taxon>
        <taxon>Gammaproteobacteria</taxon>
        <taxon>Thiotrichales</taxon>
        <taxon>Thiotrichaceae</taxon>
        <taxon>Cocleimonas</taxon>
    </lineage>
</organism>
<evidence type="ECO:0000313" key="3">
    <source>
        <dbReference type="EMBL" id="TCJ87125.1"/>
    </source>
</evidence>
<dbReference type="EMBL" id="SMFQ01000003">
    <property type="protein sequence ID" value="TCJ87125.1"/>
    <property type="molecule type" value="Genomic_DNA"/>
</dbReference>
<evidence type="ECO:0000313" key="4">
    <source>
        <dbReference type="Proteomes" id="UP000294887"/>
    </source>
</evidence>
<keyword evidence="1" id="KW-0732">Signal</keyword>
<sequence>MKIKSKFLSTLVLVPLSFGLPIQADQVISDDLIVQSSLCVGAECIENEEFDFDTIRLKATNPQIRFQDTSTSASFPTNDWLMGVSNDTDNISIFSITDVDAGKAVLRLSAASNGGVALGADAELVDDTVSVGSTGSERRIIHVAPATMPTDAVNKAQFDAFTTTATAAVNAQITAFDTELTTLQDEITTLTTRLNALVTRVDNL</sequence>
<name>A0A4V2P8V4_9GAMM</name>
<reference evidence="3 4" key="1">
    <citation type="submission" date="2019-03" db="EMBL/GenBank/DDBJ databases">
        <title>Genomic Encyclopedia of Type Strains, Phase IV (KMG-IV): sequencing the most valuable type-strain genomes for metagenomic binning, comparative biology and taxonomic classification.</title>
        <authorList>
            <person name="Goeker M."/>
        </authorList>
    </citation>
    <scope>NUCLEOTIDE SEQUENCE [LARGE SCALE GENOMIC DNA]</scope>
    <source>
        <strain evidence="3 4">DSM 24830</strain>
    </source>
</reference>
<feature type="domain" description="Trimeric autotransporter adhesin YadA-like stalk" evidence="2">
    <location>
        <begin position="139"/>
        <end position="177"/>
    </location>
</feature>
<dbReference type="Gene3D" id="2.150.10.10">
    <property type="entry name" value="Serralysin-like metalloprotease, C-terminal"/>
    <property type="match status" value="1"/>
</dbReference>
<feature type="signal peptide" evidence="1">
    <location>
        <begin position="1"/>
        <end position="24"/>
    </location>
</feature>
<protein>
    <recommendedName>
        <fullName evidence="2">Trimeric autotransporter adhesin YadA-like stalk domain-containing protein</fullName>
    </recommendedName>
</protein>
<dbReference type="OrthoDB" id="4463518at2"/>
<dbReference type="Pfam" id="PF05662">
    <property type="entry name" value="YadA_stalk"/>
    <property type="match status" value="1"/>
</dbReference>
<dbReference type="InterPro" id="IPR011049">
    <property type="entry name" value="Serralysin-like_metalloprot_C"/>
</dbReference>
<accession>A0A4V2P8V4</accession>
<evidence type="ECO:0000259" key="2">
    <source>
        <dbReference type="Pfam" id="PF05662"/>
    </source>
</evidence>
<dbReference type="SUPFAM" id="SSF101967">
    <property type="entry name" value="Adhesin YadA, collagen-binding domain"/>
    <property type="match status" value="1"/>
</dbReference>
<proteinExistence type="predicted"/>
<evidence type="ECO:0000256" key="1">
    <source>
        <dbReference type="SAM" id="SignalP"/>
    </source>
</evidence>
<dbReference type="InterPro" id="IPR008635">
    <property type="entry name" value="Coiled_stalk_dom"/>
</dbReference>
<comment type="caution">
    <text evidence="3">The sequence shown here is derived from an EMBL/GenBank/DDBJ whole genome shotgun (WGS) entry which is preliminary data.</text>
</comment>
<dbReference type="RefSeq" id="WP_131905431.1">
    <property type="nucleotide sequence ID" value="NZ_BAAAFU010000004.1"/>
</dbReference>
<keyword evidence="4" id="KW-1185">Reference proteome</keyword>
<dbReference type="Proteomes" id="UP000294887">
    <property type="component" value="Unassembled WGS sequence"/>
</dbReference>